<dbReference type="AlphaFoldDB" id="A0AA88TK84"/>
<sequence>MAAVVQLTESENNVFKSWNSRGEVGQTESWDTCPQTKGDVDLEGDRQRTRMLKRHESSSPRVGQTAEKGFTPGNTCKIDKRMWEKKGLDEDE</sequence>
<dbReference type="EMBL" id="JAUYZG010000024">
    <property type="protein sequence ID" value="KAK2870110.1"/>
    <property type="molecule type" value="Genomic_DNA"/>
</dbReference>
<feature type="region of interest" description="Disordered" evidence="1">
    <location>
        <begin position="20"/>
        <end position="92"/>
    </location>
</feature>
<feature type="compositionally biased region" description="Polar residues" evidence="1">
    <location>
        <begin position="20"/>
        <end position="35"/>
    </location>
</feature>
<accession>A0AA88TK84</accession>
<feature type="compositionally biased region" description="Basic and acidic residues" evidence="1">
    <location>
        <begin position="77"/>
        <end position="92"/>
    </location>
</feature>
<feature type="compositionally biased region" description="Basic and acidic residues" evidence="1">
    <location>
        <begin position="38"/>
        <end position="58"/>
    </location>
</feature>
<organism evidence="2 3">
    <name type="scientific">Cirrhinus molitorella</name>
    <name type="common">mud carp</name>
    <dbReference type="NCBI Taxonomy" id="172907"/>
    <lineage>
        <taxon>Eukaryota</taxon>
        <taxon>Metazoa</taxon>
        <taxon>Chordata</taxon>
        <taxon>Craniata</taxon>
        <taxon>Vertebrata</taxon>
        <taxon>Euteleostomi</taxon>
        <taxon>Actinopterygii</taxon>
        <taxon>Neopterygii</taxon>
        <taxon>Teleostei</taxon>
        <taxon>Ostariophysi</taxon>
        <taxon>Cypriniformes</taxon>
        <taxon>Cyprinidae</taxon>
        <taxon>Labeoninae</taxon>
        <taxon>Labeonini</taxon>
        <taxon>Cirrhinus</taxon>
    </lineage>
</organism>
<comment type="caution">
    <text evidence="2">The sequence shown here is derived from an EMBL/GenBank/DDBJ whole genome shotgun (WGS) entry which is preliminary data.</text>
</comment>
<evidence type="ECO:0000256" key="1">
    <source>
        <dbReference type="SAM" id="MobiDB-lite"/>
    </source>
</evidence>
<name>A0AA88TK84_9TELE</name>
<protein>
    <submittedName>
        <fullName evidence="2">Uncharacterized protein</fullName>
    </submittedName>
</protein>
<dbReference type="Proteomes" id="UP001187343">
    <property type="component" value="Unassembled WGS sequence"/>
</dbReference>
<evidence type="ECO:0000313" key="2">
    <source>
        <dbReference type="EMBL" id="KAK2870110.1"/>
    </source>
</evidence>
<proteinExistence type="predicted"/>
<evidence type="ECO:0000313" key="3">
    <source>
        <dbReference type="Proteomes" id="UP001187343"/>
    </source>
</evidence>
<gene>
    <name evidence="2" type="ORF">Q8A67_024502</name>
</gene>
<keyword evidence="3" id="KW-1185">Reference proteome</keyword>
<reference evidence="2" key="1">
    <citation type="submission" date="2023-08" db="EMBL/GenBank/DDBJ databases">
        <title>Chromosome-level Genome Assembly of mud carp (Cirrhinus molitorella).</title>
        <authorList>
            <person name="Liu H."/>
        </authorList>
    </citation>
    <scope>NUCLEOTIDE SEQUENCE</scope>
    <source>
        <strain evidence="2">Prfri</strain>
        <tissue evidence="2">Muscle</tissue>
    </source>
</reference>